<accession>A0A085LV57</accession>
<dbReference type="AlphaFoldDB" id="A0A085LV57"/>
<dbReference type="Proteomes" id="UP000030764">
    <property type="component" value="Unassembled WGS sequence"/>
</dbReference>
<dbReference type="Proteomes" id="UP000030758">
    <property type="component" value="Unassembled WGS sequence"/>
</dbReference>
<dbReference type="EMBL" id="KL363282">
    <property type="protein sequence ID" value="KFD48853.1"/>
    <property type="molecule type" value="Genomic_DNA"/>
</dbReference>
<feature type="non-terminal residue" evidence="2">
    <location>
        <position position="94"/>
    </location>
</feature>
<sequence length="94" mass="10298">MSCRHLRATWLAYGYARCSSASEGGQTGPGERRQRARRKCRTAVIGRPRAVLRLRRSQPQPSWDNGRRLGRRPQPTSDPSATPGKGRLKGGGGA</sequence>
<keyword evidence="4" id="KW-1185">Reference proteome</keyword>
<dbReference type="EMBL" id="KL367526">
    <property type="protein sequence ID" value="KFD66248.1"/>
    <property type="molecule type" value="Genomic_DNA"/>
</dbReference>
<feature type="region of interest" description="Disordered" evidence="1">
    <location>
        <begin position="19"/>
        <end position="94"/>
    </location>
</feature>
<protein>
    <submittedName>
        <fullName evidence="2">Uncharacterized protein</fullName>
    </submittedName>
</protein>
<proteinExistence type="predicted"/>
<name>A0A085LV57_9BILA</name>
<reference evidence="2 4" key="1">
    <citation type="journal article" date="2014" name="Nat. Genet.">
        <title>Genome and transcriptome of the porcine whipworm Trichuris suis.</title>
        <authorList>
            <person name="Jex A.R."/>
            <person name="Nejsum P."/>
            <person name="Schwarz E.M."/>
            <person name="Hu L."/>
            <person name="Young N.D."/>
            <person name="Hall R.S."/>
            <person name="Korhonen P.K."/>
            <person name="Liao S."/>
            <person name="Thamsborg S."/>
            <person name="Xia J."/>
            <person name="Xu P."/>
            <person name="Wang S."/>
            <person name="Scheerlinck J.P."/>
            <person name="Hofmann A."/>
            <person name="Sternberg P.W."/>
            <person name="Wang J."/>
            <person name="Gasser R.B."/>
        </authorList>
    </citation>
    <scope>NUCLEOTIDE SEQUENCE [LARGE SCALE GENOMIC DNA]</scope>
    <source>
        <strain evidence="3">DCEP-RM93F</strain>
        <strain evidence="2">DCEP-RM93M</strain>
    </source>
</reference>
<evidence type="ECO:0000313" key="4">
    <source>
        <dbReference type="Proteomes" id="UP000030764"/>
    </source>
</evidence>
<evidence type="ECO:0000313" key="2">
    <source>
        <dbReference type="EMBL" id="KFD48853.1"/>
    </source>
</evidence>
<evidence type="ECO:0000256" key="1">
    <source>
        <dbReference type="SAM" id="MobiDB-lite"/>
    </source>
</evidence>
<organism evidence="2 4">
    <name type="scientific">Trichuris suis</name>
    <name type="common">pig whipworm</name>
    <dbReference type="NCBI Taxonomy" id="68888"/>
    <lineage>
        <taxon>Eukaryota</taxon>
        <taxon>Metazoa</taxon>
        <taxon>Ecdysozoa</taxon>
        <taxon>Nematoda</taxon>
        <taxon>Enoplea</taxon>
        <taxon>Dorylaimia</taxon>
        <taxon>Trichinellida</taxon>
        <taxon>Trichuridae</taxon>
        <taxon>Trichuris</taxon>
    </lineage>
</organism>
<gene>
    <name evidence="2" type="ORF">M513_10216</name>
    <name evidence="3" type="ORF">M514_10216</name>
</gene>
<evidence type="ECO:0000313" key="3">
    <source>
        <dbReference type="EMBL" id="KFD66248.1"/>
    </source>
</evidence>